<dbReference type="Gene3D" id="1.10.533.10">
    <property type="entry name" value="Death Domain, Fas"/>
    <property type="match status" value="1"/>
</dbReference>
<comment type="subcellular location">
    <subcellularLocation>
        <location evidence="1">Membrane</location>
    </subcellularLocation>
</comment>
<evidence type="ECO:0000256" key="11">
    <source>
        <dbReference type="SAM" id="Phobius"/>
    </source>
</evidence>
<feature type="repeat" description="TNFR-Cys" evidence="9">
    <location>
        <begin position="167"/>
        <end position="202"/>
    </location>
</feature>
<dbReference type="PANTHER" id="PTHR46330:SF6">
    <property type="entry name" value="HEMATOPOIETIC DEATH RECEPTOR-RELATED"/>
    <property type="match status" value="1"/>
</dbReference>
<dbReference type="InterPro" id="IPR000488">
    <property type="entry name" value="Death_dom"/>
</dbReference>
<keyword evidence="3" id="KW-0732">Signal</keyword>
<evidence type="ECO:0000313" key="14">
    <source>
        <dbReference type="EMBL" id="CAH2325719.1"/>
    </source>
</evidence>
<keyword evidence="15" id="KW-1185">Reference proteome</keyword>
<dbReference type="SMART" id="SM00005">
    <property type="entry name" value="DEATH"/>
    <property type="match status" value="1"/>
</dbReference>
<dbReference type="FunFam" id="2.10.50.10:FF:000004">
    <property type="entry name" value="Tumor necrosis factor receptor superfamily member 6"/>
    <property type="match status" value="1"/>
</dbReference>
<dbReference type="Proteomes" id="UP001295444">
    <property type="component" value="Chromosome 12"/>
</dbReference>
<dbReference type="GO" id="GO:0016020">
    <property type="term" value="C:membrane"/>
    <property type="evidence" value="ECO:0007669"/>
    <property type="project" value="UniProtKB-SubCell"/>
</dbReference>
<keyword evidence="11" id="KW-0812">Transmembrane</keyword>
<organism evidence="14 15">
    <name type="scientific">Pelobates cultripes</name>
    <name type="common">Western spadefoot toad</name>
    <dbReference type="NCBI Taxonomy" id="61616"/>
    <lineage>
        <taxon>Eukaryota</taxon>
        <taxon>Metazoa</taxon>
        <taxon>Chordata</taxon>
        <taxon>Craniata</taxon>
        <taxon>Vertebrata</taxon>
        <taxon>Euteleostomi</taxon>
        <taxon>Amphibia</taxon>
        <taxon>Batrachia</taxon>
        <taxon>Anura</taxon>
        <taxon>Pelobatoidea</taxon>
        <taxon>Pelobatidae</taxon>
        <taxon>Pelobates</taxon>
    </lineage>
</organism>
<evidence type="ECO:0000256" key="3">
    <source>
        <dbReference type="ARBA" id="ARBA00022729"/>
    </source>
</evidence>
<feature type="region of interest" description="Disordered" evidence="10">
    <location>
        <begin position="286"/>
        <end position="312"/>
    </location>
</feature>
<dbReference type="PROSITE" id="PS50050">
    <property type="entry name" value="TNFR_NGFR_2"/>
    <property type="match status" value="3"/>
</dbReference>
<evidence type="ECO:0000256" key="9">
    <source>
        <dbReference type="PROSITE-ProRule" id="PRU00206"/>
    </source>
</evidence>
<evidence type="ECO:0000256" key="10">
    <source>
        <dbReference type="SAM" id="MobiDB-lite"/>
    </source>
</evidence>
<reference evidence="14" key="1">
    <citation type="submission" date="2022-03" db="EMBL/GenBank/DDBJ databases">
        <authorList>
            <person name="Alioto T."/>
            <person name="Alioto T."/>
            <person name="Gomez Garrido J."/>
        </authorList>
    </citation>
    <scope>NUCLEOTIDE SEQUENCE</scope>
</reference>
<feature type="domain" description="TNFR-Cys" evidence="13">
    <location>
        <begin position="204"/>
        <end position="245"/>
    </location>
</feature>
<proteinExistence type="predicted"/>
<feature type="domain" description="Death" evidence="12">
    <location>
        <begin position="519"/>
        <end position="584"/>
    </location>
</feature>
<evidence type="ECO:0000256" key="2">
    <source>
        <dbReference type="ARBA" id="ARBA00022703"/>
    </source>
</evidence>
<keyword evidence="6 9" id="KW-1015">Disulfide bond</keyword>
<evidence type="ECO:0000259" key="13">
    <source>
        <dbReference type="PROSITE" id="PS50050"/>
    </source>
</evidence>
<keyword evidence="11" id="KW-1133">Transmembrane helix</keyword>
<feature type="disulfide bond" evidence="9">
    <location>
        <begin position="227"/>
        <end position="245"/>
    </location>
</feature>
<dbReference type="PROSITE" id="PS50017">
    <property type="entry name" value="DEATH_DOMAIN"/>
    <property type="match status" value="1"/>
</dbReference>
<feature type="disulfide bond" evidence="9">
    <location>
        <begin position="224"/>
        <end position="237"/>
    </location>
</feature>
<dbReference type="InterPro" id="IPR001368">
    <property type="entry name" value="TNFR/NGFR_Cys_rich_reg"/>
</dbReference>
<dbReference type="SMART" id="SM00208">
    <property type="entry name" value="TNFR"/>
    <property type="match status" value="3"/>
</dbReference>
<keyword evidence="5 11" id="KW-0472">Membrane</keyword>
<feature type="transmembrane region" description="Helical" evidence="11">
    <location>
        <begin position="317"/>
        <end position="341"/>
    </location>
</feature>
<dbReference type="AlphaFoldDB" id="A0AAD1TL72"/>
<feature type="compositionally biased region" description="Polar residues" evidence="10">
    <location>
        <begin position="416"/>
        <end position="453"/>
    </location>
</feature>
<dbReference type="EMBL" id="OW240923">
    <property type="protein sequence ID" value="CAH2325719.1"/>
    <property type="molecule type" value="Genomic_DNA"/>
</dbReference>
<dbReference type="GO" id="GO:0007165">
    <property type="term" value="P:signal transduction"/>
    <property type="evidence" value="ECO:0007669"/>
    <property type="project" value="InterPro"/>
</dbReference>
<feature type="disulfide bond" evidence="9">
    <location>
        <begin position="247"/>
        <end position="262"/>
    </location>
</feature>
<feature type="region of interest" description="Disordered" evidence="10">
    <location>
        <begin position="412"/>
        <end position="461"/>
    </location>
</feature>
<feature type="compositionally biased region" description="Basic and acidic residues" evidence="10">
    <location>
        <begin position="302"/>
        <end position="312"/>
    </location>
</feature>
<feature type="disulfide bond" evidence="9">
    <location>
        <begin position="180"/>
        <end position="193"/>
    </location>
</feature>
<accession>A0AAD1TL72</accession>
<keyword evidence="8" id="KW-0325">Glycoprotein</keyword>
<name>A0AAD1TL72_PELCU</name>
<evidence type="ECO:0000256" key="7">
    <source>
        <dbReference type="ARBA" id="ARBA00023170"/>
    </source>
</evidence>
<dbReference type="Gene3D" id="2.10.50.10">
    <property type="entry name" value="Tumor Necrosis Factor Receptor, subunit A, domain 2"/>
    <property type="match status" value="2"/>
</dbReference>
<keyword evidence="2" id="KW-0053">Apoptosis</keyword>
<dbReference type="GO" id="GO:0006915">
    <property type="term" value="P:apoptotic process"/>
    <property type="evidence" value="ECO:0007669"/>
    <property type="project" value="UniProtKB-KW"/>
</dbReference>
<evidence type="ECO:0000256" key="5">
    <source>
        <dbReference type="ARBA" id="ARBA00023136"/>
    </source>
</evidence>
<keyword evidence="7 14" id="KW-0675">Receptor</keyword>
<feature type="repeat" description="TNFR-Cys" evidence="9">
    <location>
        <begin position="246"/>
        <end position="284"/>
    </location>
</feature>
<evidence type="ECO:0000259" key="12">
    <source>
        <dbReference type="PROSITE" id="PS50017"/>
    </source>
</evidence>
<protein>
    <submittedName>
        <fullName evidence="14">Tumor necrosis factor receptor superfamily member 6-like</fullName>
    </submittedName>
</protein>
<dbReference type="GO" id="GO:0004888">
    <property type="term" value="F:transmembrane signaling receptor activity"/>
    <property type="evidence" value="ECO:0007669"/>
    <property type="project" value="UniProtKB-ARBA"/>
</dbReference>
<feature type="repeat" description="TNFR-Cys" evidence="9">
    <location>
        <begin position="204"/>
        <end position="245"/>
    </location>
</feature>
<feature type="domain" description="TNFR-Cys" evidence="13">
    <location>
        <begin position="246"/>
        <end position="284"/>
    </location>
</feature>
<feature type="domain" description="TNFR-Cys" evidence="13">
    <location>
        <begin position="167"/>
        <end position="202"/>
    </location>
</feature>
<dbReference type="PANTHER" id="PTHR46330">
    <property type="entry name" value="TUMOR NECROSIS FACTOR RECEPTOR SUPERFAMILY MEMBER 10B"/>
    <property type="match status" value="1"/>
</dbReference>
<dbReference type="Pfam" id="PF00531">
    <property type="entry name" value="Death"/>
    <property type="match status" value="1"/>
</dbReference>
<dbReference type="InterPro" id="IPR011029">
    <property type="entry name" value="DEATH-like_dom_sf"/>
</dbReference>
<dbReference type="PROSITE" id="PS00652">
    <property type="entry name" value="TNFR_NGFR_1"/>
    <property type="match status" value="2"/>
</dbReference>
<sequence>MLRTWRQTIPLFLKENDLLLEAPLQALATHTTNLQLENWLSRGISGVRSLLTQEGVKPFPEIVREFNIPARELFTYLRLKNIIQESRIILKEYNLIPPFFHKYNLHEEESYLTIHCLMATKTAIAQKWKSTQVPTLSEILGRLDSIYNYEHMDCLQGFDHNRLKRNICPPNEYLNEKICCKNCSAGTSVKTHCTQNHGNSVCAPCTLGEDYTEYPNGLDHCLNCRHCTGDKVQVKSCTLESDAVCQCKQGTFCPPGGTCEVCKRCKSCSGPVEKNCTATSNTVCETSEPSRETKPPSIQTSEDPKTNSTDKKSSTDISVWAVLASIFFILLLLCLAILCAYRKKICNALRPKQKDLMASHSSLGSILTQVSVTKPSLEDSQKVPGANVRENLLPGSSASSCSACRDMSEEVPLLAPNTSTDTKESSLPLSQMETGDNKPTLQTEEQNASQHPAETSAEPCPNQNRCIHCSSQVPSGACTEQSPQLRASPHRSQQLTENEWQTCFTCIVREVPFNVFNTFMRTMNLKDNDIERINSDFHTSAEKHYQMLLTWRQQQGYNASIKMILDALAELKLIVCRDNVVNSLCSKNIFL</sequence>
<dbReference type="SUPFAM" id="SSF57586">
    <property type="entry name" value="TNF receptor-like"/>
    <property type="match status" value="2"/>
</dbReference>
<comment type="caution">
    <text evidence="9">Lacks conserved residue(s) required for the propagation of feature annotation.</text>
</comment>
<evidence type="ECO:0000256" key="6">
    <source>
        <dbReference type="ARBA" id="ARBA00023157"/>
    </source>
</evidence>
<keyword evidence="4" id="KW-0677">Repeat</keyword>
<gene>
    <name evidence="14" type="ORF">PECUL_23A004062</name>
</gene>
<dbReference type="InterPro" id="IPR052491">
    <property type="entry name" value="TNFRSF10"/>
</dbReference>
<dbReference type="SUPFAM" id="SSF47986">
    <property type="entry name" value="DEATH domain"/>
    <property type="match status" value="1"/>
</dbReference>
<evidence type="ECO:0000256" key="4">
    <source>
        <dbReference type="ARBA" id="ARBA00022737"/>
    </source>
</evidence>
<evidence type="ECO:0000313" key="15">
    <source>
        <dbReference type="Proteomes" id="UP001295444"/>
    </source>
</evidence>
<evidence type="ECO:0000256" key="1">
    <source>
        <dbReference type="ARBA" id="ARBA00004370"/>
    </source>
</evidence>
<dbReference type="Pfam" id="PF00020">
    <property type="entry name" value="TNFR_c6"/>
    <property type="match status" value="1"/>
</dbReference>
<evidence type="ECO:0000256" key="8">
    <source>
        <dbReference type="ARBA" id="ARBA00023180"/>
    </source>
</evidence>